<reference evidence="2 3" key="1">
    <citation type="submission" date="2024-10" db="EMBL/GenBank/DDBJ databases">
        <authorList>
            <person name="Kim D."/>
        </authorList>
    </citation>
    <scope>NUCLEOTIDE SEQUENCE [LARGE SCALE GENOMIC DNA]</scope>
    <source>
        <strain evidence="2">BH-2024</strain>
    </source>
</reference>
<name>A0ABD2LQM0_9BILA</name>
<proteinExistence type="predicted"/>
<feature type="compositionally biased region" description="Basic and acidic residues" evidence="1">
    <location>
        <begin position="1"/>
        <end position="33"/>
    </location>
</feature>
<feature type="compositionally biased region" description="Basic and acidic residues" evidence="1">
    <location>
        <begin position="58"/>
        <end position="72"/>
    </location>
</feature>
<gene>
    <name evidence="2" type="ORF">niasHT_007595</name>
</gene>
<evidence type="ECO:0000313" key="2">
    <source>
        <dbReference type="EMBL" id="KAL3117192.1"/>
    </source>
</evidence>
<dbReference type="AlphaFoldDB" id="A0ABD2LQM0"/>
<feature type="region of interest" description="Disordered" evidence="1">
    <location>
        <begin position="51"/>
        <end position="72"/>
    </location>
</feature>
<accession>A0ABD2LQM0</accession>
<protein>
    <submittedName>
        <fullName evidence="2">Uncharacterized protein</fullName>
    </submittedName>
</protein>
<sequence length="72" mass="8324">MDATKRRTEQPKEREKGGRRRTTDGAEKTEQKKAQLTHVTAKHSLFEDISDESAFVNDTRRTAKERTAHAKR</sequence>
<dbReference type="Proteomes" id="UP001620626">
    <property type="component" value="Unassembled WGS sequence"/>
</dbReference>
<comment type="caution">
    <text evidence="2">The sequence shown here is derived from an EMBL/GenBank/DDBJ whole genome shotgun (WGS) entry which is preliminary data.</text>
</comment>
<evidence type="ECO:0000256" key="1">
    <source>
        <dbReference type="SAM" id="MobiDB-lite"/>
    </source>
</evidence>
<keyword evidence="3" id="KW-1185">Reference proteome</keyword>
<organism evidence="2 3">
    <name type="scientific">Heterodera trifolii</name>
    <dbReference type="NCBI Taxonomy" id="157864"/>
    <lineage>
        <taxon>Eukaryota</taxon>
        <taxon>Metazoa</taxon>
        <taxon>Ecdysozoa</taxon>
        <taxon>Nematoda</taxon>
        <taxon>Chromadorea</taxon>
        <taxon>Rhabditida</taxon>
        <taxon>Tylenchina</taxon>
        <taxon>Tylenchomorpha</taxon>
        <taxon>Tylenchoidea</taxon>
        <taxon>Heteroderidae</taxon>
        <taxon>Heteroderinae</taxon>
        <taxon>Heterodera</taxon>
    </lineage>
</organism>
<evidence type="ECO:0000313" key="3">
    <source>
        <dbReference type="Proteomes" id="UP001620626"/>
    </source>
</evidence>
<feature type="region of interest" description="Disordered" evidence="1">
    <location>
        <begin position="1"/>
        <end position="35"/>
    </location>
</feature>
<dbReference type="EMBL" id="JBICBT010000334">
    <property type="protein sequence ID" value="KAL3117192.1"/>
    <property type="molecule type" value="Genomic_DNA"/>
</dbReference>